<proteinExistence type="predicted"/>
<dbReference type="EMBL" id="CADCSU010000030">
    <property type="protein sequence ID" value="CAA9194903.1"/>
    <property type="molecule type" value="Genomic_DNA"/>
</dbReference>
<dbReference type="RefSeq" id="WP_173969162.1">
    <property type="nucleotide sequence ID" value="NZ_CADCSU010000030.1"/>
</dbReference>
<organism evidence="1 2">
    <name type="scientific">Flavobacterium bizetiae</name>
    <dbReference type="NCBI Taxonomy" id="2704140"/>
    <lineage>
        <taxon>Bacteria</taxon>
        <taxon>Pseudomonadati</taxon>
        <taxon>Bacteroidota</taxon>
        <taxon>Flavobacteriia</taxon>
        <taxon>Flavobacteriales</taxon>
        <taxon>Flavobacteriaceae</taxon>
        <taxon>Flavobacterium</taxon>
    </lineage>
</organism>
<keyword evidence="2" id="KW-1185">Reference proteome</keyword>
<name>A0A6J4G795_9FLAO</name>
<gene>
    <name evidence="1" type="ORF">FLA105534_00384</name>
</gene>
<sequence>MEKERILVRDNKGVFLKMFKRRFKSEFDFFENPFLYQNENESTEFDRSIFVVYDKSELVEFLQLEKKGSNVLVCLFNKQLHDSLSFLQEVKSLILLDSSKTRFEIIKELKLYFQGKEVRPEKPQISFPASNIISTQFNSFYKALFFLM</sequence>
<reference evidence="1 2" key="1">
    <citation type="submission" date="2020-02" db="EMBL/GenBank/DDBJ databases">
        <authorList>
            <person name="Criscuolo A."/>
        </authorList>
    </citation>
    <scope>NUCLEOTIDE SEQUENCE [LARGE SCALE GENOMIC DNA]</scope>
    <source>
        <strain evidence="1">CIP105534</strain>
    </source>
</reference>
<dbReference type="AlphaFoldDB" id="A0A6J4G795"/>
<protein>
    <submittedName>
        <fullName evidence="1">Uncharacterized protein</fullName>
    </submittedName>
</protein>
<evidence type="ECO:0000313" key="1">
    <source>
        <dbReference type="EMBL" id="CAA9194903.1"/>
    </source>
</evidence>
<dbReference type="Proteomes" id="UP000479938">
    <property type="component" value="Unassembled WGS sequence"/>
</dbReference>
<evidence type="ECO:0000313" key="2">
    <source>
        <dbReference type="Proteomes" id="UP000479938"/>
    </source>
</evidence>
<accession>A0A6J4G795</accession>